<dbReference type="SUPFAM" id="SSF54236">
    <property type="entry name" value="Ubiquitin-like"/>
    <property type="match status" value="2"/>
</dbReference>
<feature type="domain" description="SEP" evidence="2">
    <location>
        <begin position="69"/>
        <end position="134"/>
    </location>
</feature>
<sequence>MMEILCFNIRGKKMQELDKIEIQNPEWICQPKTDDRIQNGTKQNNYDDCVDNLFEEAQKIGAICSEQAKADTIITLWKNGFTVNDGELRSYTDVANQRFLDSIKKGELPFELQKICDKEEVDVKVDDKKDELYTSLKAVFHPFSGAGYRLGSATPRIISKVKKKVEGTEKRKPTLVLNNSEPITRIQIWLADGARIVQNFNISHRLHTKSKHQNFWEILHQNNCCGKIFMLGLVCFAFVEEATAAIQITVRISHVRDFIIDYQRHQERRSFTLTTSLPFRELLNESLTLEEANLKNAVVVQRLKNNIEPFRSFSS</sequence>
<dbReference type="GO" id="GO:0061025">
    <property type="term" value="P:membrane fusion"/>
    <property type="evidence" value="ECO:0007669"/>
    <property type="project" value="TreeGrafter"/>
</dbReference>
<dbReference type="PROSITE" id="PS50033">
    <property type="entry name" value="UBX"/>
    <property type="match status" value="1"/>
</dbReference>
<accession>A0A8C5S626</accession>
<organism evidence="3 4">
    <name type="scientific">Laticauda laticaudata</name>
    <name type="common">Blue-ringed sea krait</name>
    <name type="synonym">Blue-lipped sea krait</name>
    <dbReference type="NCBI Taxonomy" id="8630"/>
    <lineage>
        <taxon>Eukaryota</taxon>
        <taxon>Metazoa</taxon>
        <taxon>Chordata</taxon>
        <taxon>Craniata</taxon>
        <taxon>Vertebrata</taxon>
        <taxon>Euteleostomi</taxon>
        <taxon>Lepidosauria</taxon>
        <taxon>Squamata</taxon>
        <taxon>Bifurcata</taxon>
        <taxon>Unidentata</taxon>
        <taxon>Episquamata</taxon>
        <taxon>Toxicofera</taxon>
        <taxon>Serpentes</taxon>
        <taxon>Colubroidea</taxon>
        <taxon>Elapidae</taxon>
        <taxon>Laticaudinae</taxon>
        <taxon>Laticauda</taxon>
    </lineage>
</organism>
<dbReference type="InterPro" id="IPR012989">
    <property type="entry name" value="SEP_domain"/>
</dbReference>
<proteinExistence type="predicted"/>
<dbReference type="InterPro" id="IPR029071">
    <property type="entry name" value="Ubiquitin-like_domsf"/>
</dbReference>
<dbReference type="InterPro" id="IPR036241">
    <property type="entry name" value="NSFL1C_SEP_dom_sf"/>
</dbReference>
<dbReference type="Ensembl" id="ENSLLTT00000012454.1">
    <property type="protein sequence ID" value="ENSLLTP00000011981.1"/>
    <property type="gene ID" value="ENSLLTG00000009214.1"/>
</dbReference>
<evidence type="ECO:0000313" key="3">
    <source>
        <dbReference type="Ensembl" id="ENSLLTP00000011981.1"/>
    </source>
</evidence>
<feature type="domain" description="UBX" evidence="1">
    <location>
        <begin position="179"/>
        <end position="302"/>
    </location>
</feature>
<dbReference type="GO" id="GO:0043161">
    <property type="term" value="P:proteasome-mediated ubiquitin-dependent protein catabolic process"/>
    <property type="evidence" value="ECO:0007669"/>
    <property type="project" value="TreeGrafter"/>
</dbReference>
<keyword evidence="4" id="KW-1185">Reference proteome</keyword>
<reference evidence="3" key="2">
    <citation type="submission" date="2025-09" db="UniProtKB">
        <authorList>
            <consortium name="Ensembl"/>
        </authorList>
    </citation>
    <scope>IDENTIFICATION</scope>
</reference>
<dbReference type="GO" id="GO:1904293">
    <property type="term" value="P:negative regulation of ERAD pathway"/>
    <property type="evidence" value="ECO:0007669"/>
    <property type="project" value="Ensembl"/>
</dbReference>
<evidence type="ECO:0000313" key="4">
    <source>
        <dbReference type="Proteomes" id="UP000694406"/>
    </source>
</evidence>
<dbReference type="GO" id="GO:0005829">
    <property type="term" value="C:cytosol"/>
    <property type="evidence" value="ECO:0007669"/>
    <property type="project" value="TreeGrafter"/>
</dbReference>
<dbReference type="GO" id="GO:0045732">
    <property type="term" value="P:positive regulation of protein catabolic process"/>
    <property type="evidence" value="ECO:0007669"/>
    <property type="project" value="Ensembl"/>
</dbReference>
<name>A0A8C5S626_LATLA</name>
<reference evidence="3" key="1">
    <citation type="submission" date="2025-08" db="UniProtKB">
        <authorList>
            <consortium name="Ensembl"/>
        </authorList>
    </citation>
    <scope>IDENTIFICATION</scope>
</reference>
<dbReference type="InterPro" id="IPR001012">
    <property type="entry name" value="UBX_dom"/>
</dbReference>
<dbReference type="GO" id="GO:0005634">
    <property type="term" value="C:nucleus"/>
    <property type="evidence" value="ECO:0007669"/>
    <property type="project" value="Ensembl"/>
</dbReference>
<dbReference type="GO" id="GO:0007030">
    <property type="term" value="P:Golgi organization"/>
    <property type="evidence" value="ECO:0007669"/>
    <property type="project" value="TreeGrafter"/>
</dbReference>
<dbReference type="GO" id="GO:0000045">
    <property type="term" value="P:autophagosome assembly"/>
    <property type="evidence" value="ECO:0007669"/>
    <property type="project" value="TreeGrafter"/>
</dbReference>
<dbReference type="AlphaFoldDB" id="A0A8C5S626"/>
<dbReference type="SMART" id="SM00553">
    <property type="entry name" value="SEP"/>
    <property type="match status" value="1"/>
</dbReference>
<dbReference type="Gene3D" id="3.30.420.210">
    <property type="entry name" value="SEP domain"/>
    <property type="match status" value="1"/>
</dbReference>
<dbReference type="Gene3D" id="3.10.20.90">
    <property type="entry name" value="Phosphatidylinositol 3-kinase Catalytic Subunit, Chain A, domain 1"/>
    <property type="match status" value="2"/>
</dbReference>
<dbReference type="Pfam" id="PF00789">
    <property type="entry name" value="UBX"/>
    <property type="match status" value="1"/>
</dbReference>
<dbReference type="GeneTree" id="ENSGT00520000055567"/>
<gene>
    <name evidence="3" type="primary">UBXN2A</name>
</gene>
<evidence type="ECO:0000259" key="2">
    <source>
        <dbReference type="PROSITE" id="PS51399"/>
    </source>
</evidence>
<protein>
    <submittedName>
        <fullName evidence="3">UBX domain protein 2A</fullName>
    </submittedName>
</protein>
<dbReference type="GO" id="GO:0043130">
    <property type="term" value="F:ubiquitin binding"/>
    <property type="evidence" value="ECO:0007669"/>
    <property type="project" value="TreeGrafter"/>
</dbReference>
<dbReference type="PANTHER" id="PTHR23333:SF16">
    <property type="entry name" value="UBX DOMAIN-CONTAINING PROTEIN 2A"/>
    <property type="match status" value="1"/>
</dbReference>
<dbReference type="SUPFAM" id="SSF102848">
    <property type="entry name" value="NSFL1 (p97 ATPase) cofactor p47, SEP domain"/>
    <property type="match status" value="1"/>
</dbReference>
<dbReference type="PROSITE" id="PS51399">
    <property type="entry name" value="SEP"/>
    <property type="match status" value="1"/>
</dbReference>
<dbReference type="Pfam" id="PF08059">
    <property type="entry name" value="SEP"/>
    <property type="match status" value="1"/>
</dbReference>
<dbReference type="FunFam" id="3.30.420.210:FF:000004">
    <property type="entry name" value="UBX domain-containing protein 2A"/>
    <property type="match status" value="1"/>
</dbReference>
<dbReference type="PANTHER" id="PTHR23333">
    <property type="entry name" value="UBX DOMAIN CONTAINING PROTEIN"/>
    <property type="match status" value="1"/>
</dbReference>
<dbReference type="Proteomes" id="UP000694406">
    <property type="component" value="Unplaced"/>
</dbReference>
<dbReference type="GO" id="GO:0031468">
    <property type="term" value="P:nuclear membrane reassembly"/>
    <property type="evidence" value="ECO:0007669"/>
    <property type="project" value="TreeGrafter"/>
</dbReference>
<evidence type="ECO:0000259" key="1">
    <source>
        <dbReference type="PROSITE" id="PS50033"/>
    </source>
</evidence>